<sequence length="87" mass="9871">MSRQAKHRPFDLRQFLHQNRFSVQISARVAGRASNWQTALPENVRYDGEGTIRSRMEFCLATAVPATDGREAWRSNKGNAAPKPDRS</sequence>
<accession>A0A1P8WJY3</accession>
<dbReference type="STRING" id="1891926.Fuma_04002"/>
<dbReference type="AlphaFoldDB" id="A0A1P8WJY3"/>
<evidence type="ECO:0000313" key="1">
    <source>
        <dbReference type="EMBL" id="APZ94370.1"/>
    </source>
</evidence>
<proteinExistence type="predicted"/>
<dbReference type="EMBL" id="CP017641">
    <property type="protein sequence ID" value="APZ94370.1"/>
    <property type="molecule type" value="Genomic_DNA"/>
</dbReference>
<protein>
    <submittedName>
        <fullName evidence="1">Uncharacterized protein</fullName>
    </submittedName>
</protein>
<keyword evidence="2" id="KW-1185">Reference proteome</keyword>
<reference evidence="1 2" key="1">
    <citation type="journal article" date="2016" name="Front. Microbiol.">
        <title>Fuerstia marisgermanicae gen. nov., sp. nov., an Unusual Member of the Phylum Planctomycetes from the German Wadden Sea.</title>
        <authorList>
            <person name="Kohn T."/>
            <person name="Heuer A."/>
            <person name="Jogler M."/>
            <person name="Vollmers J."/>
            <person name="Boedeker C."/>
            <person name="Bunk B."/>
            <person name="Rast P."/>
            <person name="Borchert D."/>
            <person name="Glockner I."/>
            <person name="Freese H.M."/>
            <person name="Klenk H.P."/>
            <person name="Overmann J."/>
            <person name="Kaster A.K."/>
            <person name="Rohde M."/>
            <person name="Wiegand S."/>
            <person name="Jogler C."/>
        </authorList>
    </citation>
    <scope>NUCLEOTIDE SEQUENCE [LARGE SCALE GENOMIC DNA]</scope>
    <source>
        <strain evidence="1 2">NH11</strain>
    </source>
</reference>
<evidence type="ECO:0000313" key="2">
    <source>
        <dbReference type="Proteomes" id="UP000187735"/>
    </source>
</evidence>
<gene>
    <name evidence="1" type="ORF">Fuma_04002</name>
</gene>
<dbReference type="Proteomes" id="UP000187735">
    <property type="component" value="Chromosome"/>
</dbReference>
<name>A0A1P8WJY3_9PLAN</name>
<dbReference type="KEGG" id="fmr:Fuma_04002"/>
<organism evidence="1 2">
    <name type="scientific">Fuerstiella marisgermanici</name>
    <dbReference type="NCBI Taxonomy" id="1891926"/>
    <lineage>
        <taxon>Bacteria</taxon>
        <taxon>Pseudomonadati</taxon>
        <taxon>Planctomycetota</taxon>
        <taxon>Planctomycetia</taxon>
        <taxon>Planctomycetales</taxon>
        <taxon>Planctomycetaceae</taxon>
        <taxon>Fuerstiella</taxon>
    </lineage>
</organism>